<dbReference type="GO" id="GO:0004029">
    <property type="term" value="F:aldehyde dehydrogenase (NAD+) activity"/>
    <property type="evidence" value="ECO:0007669"/>
    <property type="project" value="TreeGrafter"/>
</dbReference>
<dbReference type="PANTHER" id="PTHR48079:SF9">
    <property type="entry name" value="PUTATIVE-RELATED"/>
    <property type="match status" value="1"/>
</dbReference>
<dbReference type="AlphaFoldDB" id="A0A1H6HUZ0"/>
<dbReference type="InterPro" id="IPR001509">
    <property type="entry name" value="Epimerase_deHydtase"/>
</dbReference>
<dbReference type="PANTHER" id="PTHR48079">
    <property type="entry name" value="PROTEIN YEEZ"/>
    <property type="match status" value="1"/>
</dbReference>
<proteinExistence type="predicted"/>
<dbReference type="CDD" id="cd05262">
    <property type="entry name" value="SDR_a7"/>
    <property type="match status" value="1"/>
</dbReference>
<dbReference type="EMBL" id="FNWQ01000004">
    <property type="protein sequence ID" value="SEH37945.1"/>
    <property type="molecule type" value="Genomic_DNA"/>
</dbReference>
<evidence type="ECO:0000313" key="3">
    <source>
        <dbReference type="Proteomes" id="UP000198561"/>
    </source>
</evidence>
<dbReference type="Proteomes" id="UP000198561">
    <property type="component" value="Unassembled WGS sequence"/>
</dbReference>
<evidence type="ECO:0000313" key="2">
    <source>
        <dbReference type="EMBL" id="SEH37945.1"/>
    </source>
</evidence>
<name>A0A1H6HUZ0_CHRCI</name>
<dbReference type="Pfam" id="PF01370">
    <property type="entry name" value="Epimerase"/>
    <property type="match status" value="1"/>
</dbReference>
<reference evidence="2 3" key="1">
    <citation type="submission" date="2016-10" db="EMBL/GenBank/DDBJ databases">
        <authorList>
            <person name="de Groot N.N."/>
        </authorList>
    </citation>
    <scope>NUCLEOTIDE SEQUENCE [LARGE SCALE GENOMIC DNA]</scope>
    <source>
        <strain evidence="2 3">DSM 23031</strain>
    </source>
</reference>
<dbReference type="InterPro" id="IPR051783">
    <property type="entry name" value="NAD(P)-dependent_oxidoreduct"/>
</dbReference>
<dbReference type="Gene3D" id="3.40.50.720">
    <property type="entry name" value="NAD(P)-binding Rossmann-like Domain"/>
    <property type="match status" value="1"/>
</dbReference>
<dbReference type="STRING" id="680127.SAMN05421593_3532"/>
<feature type="domain" description="NAD-dependent epimerase/dehydratase" evidence="1">
    <location>
        <begin position="41"/>
        <end position="121"/>
    </location>
</feature>
<evidence type="ECO:0000259" key="1">
    <source>
        <dbReference type="Pfam" id="PF01370"/>
    </source>
</evidence>
<sequence>MGMINKKEFFLFGYNNLTFDYTCFLYSLELCTIKKNHKMKVFVTGASGFIGSAIVKELITSGHQVVGLARSEQSAEVIRKEGAEVLRGDLEDREVLKQGARDSDGIIHAGFFHDFTQFAKAVEIDENAINAIGEVLMGTDKAIVVTAGILGLPLIDGNITEESLSSGFPRSSETTALALAEKGINASVIRLAPSVHDKGDRGFVPFIIGQARLNSLSGYPGEGLNRWTAVHRLDAARLFRLAFEKGIKGAVYNGVADTGIQMKEIAELIGSQLNLPAASLSEEETAKHFEWLSRFITFDSPATHFKTTELLGWKPEHISLTDDMKQNYF</sequence>
<dbReference type="GO" id="GO:0005737">
    <property type="term" value="C:cytoplasm"/>
    <property type="evidence" value="ECO:0007669"/>
    <property type="project" value="TreeGrafter"/>
</dbReference>
<dbReference type="InterPro" id="IPR036291">
    <property type="entry name" value="NAD(P)-bd_dom_sf"/>
</dbReference>
<accession>A0A1H6HUZ0</accession>
<organism evidence="2 3">
    <name type="scientific">Chryseobacterium culicis</name>
    <dbReference type="NCBI Taxonomy" id="680127"/>
    <lineage>
        <taxon>Bacteria</taxon>
        <taxon>Pseudomonadati</taxon>
        <taxon>Bacteroidota</taxon>
        <taxon>Flavobacteriia</taxon>
        <taxon>Flavobacteriales</taxon>
        <taxon>Weeksellaceae</taxon>
        <taxon>Chryseobacterium group</taxon>
        <taxon>Chryseobacterium</taxon>
    </lineage>
</organism>
<protein>
    <submittedName>
        <fullName evidence="2">Nucleoside-diphosphate-sugar epimerase</fullName>
    </submittedName>
</protein>
<gene>
    <name evidence="2" type="ORF">SAMN05421593_3532</name>
</gene>
<dbReference type="SUPFAM" id="SSF51735">
    <property type="entry name" value="NAD(P)-binding Rossmann-fold domains"/>
    <property type="match status" value="1"/>
</dbReference>